<reference evidence="3" key="1">
    <citation type="journal article" date="2021" name="J Fungi (Basel)">
        <title>Virulence traits and population genomics of the black yeast Aureobasidium melanogenum.</title>
        <authorList>
            <person name="Cernosa A."/>
            <person name="Sun X."/>
            <person name="Gostincar C."/>
            <person name="Fang C."/>
            <person name="Gunde-Cimerman N."/>
            <person name="Song Z."/>
        </authorList>
    </citation>
    <scope>NUCLEOTIDE SEQUENCE</scope>
    <source>
        <strain evidence="3">EXF-9298</strain>
    </source>
</reference>
<dbReference type="EMBL" id="JAHFXS010001517">
    <property type="protein sequence ID" value="KAG9977043.1"/>
    <property type="molecule type" value="Genomic_DNA"/>
</dbReference>
<sequence>MDSATSMSDKELTREEKIILCSGFALTFLGIGGCLFILPLVWAKPIVCALIMSWYLFVFSDSCRTWISEKLGFMGKPMDPEPQTFEEFRTMLGMNPRGISEDDTNDWEDIEATSNSFETFGIDTPSGTGRSDSSSIAISTDSISLDWTDYSRASARDAIDTASISDGAASFLDTSVQPFTRQDTPGSHTKLQPYPAFARRGETAKPTDTTATTIQQPEPPKSNPENPIETLAMRLKQPLKSNPLNDSHMPRSEMASGHQSMPTSYMFEKAKQQPADVIVLYIVKGIEYEERMLVRMYKTTPFVHLKDELRKKDDTVSELAIRDVEGEFPVFDYDTPLSVSFSSIA</sequence>
<name>A0A9P8FLR6_AURME</name>
<feature type="region of interest" description="Disordered" evidence="1">
    <location>
        <begin position="200"/>
        <end position="227"/>
    </location>
</feature>
<keyword evidence="4" id="KW-1185">Reference proteome</keyword>
<reference evidence="3" key="2">
    <citation type="submission" date="2021-08" db="EMBL/GenBank/DDBJ databases">
        <authorList>
            <person name="Gostincar C."/>
            <person name="Sun X."/>
            <person name="Song Z."/>
            <person name="Gunde-Cimerman N."/>
        </authorList>
    </citation>
    <scope>NUCLEOTIDE SEQUENCE</scope>
    <source>
        <strain evidence="3">EXF-9298</strain>
    </source>
</reference>
<keyword evidence="2" id="KW-0472">Membrane</keyword>
<evidence type="ECO:0000256" key="1">
    <source>
        <dbReference type="SAM" id="MobiDB-lite"/>
    </source>
</evidence>
<dbReference type="Proteomes" id="UP000729357">
    <property type="component" value="Unassembled WGS sequence"/>
</dbReference>
<accession>A0A9P8FLR6</accession>
<feature type="non-terminal residue" evidence="3">
    <location>
        <position position="345"/>
    </location>
</feature>
<protein>
    <submittedName>
        <fullName evidence="3">Uncharacterized protein</fullName>
    </submittedName>
</protein>
<comment type="caution">
    <text evidence="3">The sequence shown here is derived from an EMBL/GenBank/DDBJ whole genome shotgun (WGS) entry which is preliminary data.</text>
</comment>
<organism evidence="3 4">
    <name type="scientific">Aureobasidium melanogenum</name>
    <name type="common">Aureobasidium pullulans var. melanogenum</name>
    <dbReference type="NCBI Taxonomy" id="46634"/>
    <lineage>
        <taxon>Eukaryota</taxon>
        <taxon>Fungi</taxon>
        <taxon>Dikarya</taxon>
        <taxon>Ascomycota</taxon>
        <taxon>Pezizomycotina</taxon>
        <taxon>Dothideomycetes</taxon>
        <taxon>Dothideomycetidae</taxon>
        <taxon>Dothideales</taxon>
        <taxon>Saccotheciaceae</taxon>
        <taxon>Aureobasidium</taxon>
    </lineage>
</organism>
<feature type="region of interest" description="Disordered" evidence="1">
    <location>
        <begin position="239"/>
        <end position="260"/>
    </location>
</feature>
<proteinExistence type="predicted"/>
<gene>
    <name evidence="3" type="ORF">KCU98_g10318</name>
</gene>
<evidence type="ECO:0000313" key="3">
    <source>
        <dbReference type="EMBL" id="KAG9977043.1"/>
    </source>
</evidence>
<evidence type="ECO:0000256" key="2">
    <source>
        <dbReference type="SAM" id="Phobius"/>
    </source>
</evidence>
<feature type="transmembrane region" description="Helical" evidence="2">
    <location>
        <begin position="20"/>
        <end position="42"/>
    </location>
</feature>
<dbReference type="AlphaFoldDB" id="A0A9P8FLR6"/>
<evidence type="ECO:0000313" key="4">
    <source>
        <dbReference type="Proteomes" id="UP000729357"/>
    </source>
</evidence>
<keyword evidence="2" id="KW-1133">Transmembrane helix</keyword>
<keyword evidence="2" id="KW-0812">Transmembrane</keyword>